<dbReference type="PANTHER" id="PTHR36507">
    <property type="entry name" value="BLL1555 PROTEIN"/>
    <property type="match status" value="1"/>
</dbReference>
<dbReference type="GO" id="GO:0009055">
    <property type="term" value="F:electron transfer activity"/>
    <property type="evidence" value="ECO:0007669"/>
    <property type="project" value="InterPro"/>
</dbReference>
<dbReference type="Pfam" id="PF00127">
    <property type="entry name" value="Copper-bind"/>
    <property type="match status" value="1"/>
</dbReference>
<feature type="domain" description="Blue (type 1) copper" evidence="3">
    <location>
        <begin position="39"/>
        <end position="113"/>
    </location>
</feature>
<dbReference type="Gene3D" id="2.60.40.420">
    <property type="entry name" value="Cupredoxins - blue copper proteins"/>
    <property type="match status" value="2"/>
</dbReference>
<accession>A0A6J6RFA2</accession>
<dbReference type="SUPFAM" id="SSF49503">
    <property type="entry name" value="Cupredoxins"/>
    <property type="match status" value="2"/>
</dbReference>
<reference evidence="4" key="1">
    <citation type="submission" date="2020-05" db="EMBL/GenBank/DDBJ databases">
        <authorList>
            <person name="Chiriac C."/>
            <person name="Salcher M."/>
            <person name="Ghai R."/>
            <person name="Kavagutti S V."/>
        </authorList>
    </citation>
    <scope>NUCLEOTIDE SEQUENCE</scope>
</reference>
<dbReference type="PANTHER" id="PTHR36507:SF1">
    <property type="entry name" value="BLL1555 PROTEIN"/>
    <property type="match status" value="1"/>
</dbReference>
<organism evidence="4">
    <name type="scientific">freshwater metagenome</name>
    <dbReference type="NCBI Taxonomy" id="449393"/>
    <lineage>
        <taxon>unclassified sequences</taxon>
        <taxon>metagenomes</taxon>
        <taxon>ecological metagenomes</taxon>
    </lineage>
</organism>
<evidence type="ECO:0000256" key="1">
    <source>
        <dbReference type="ARBA" id="ARBA00022723"/>
    </source>
</evidence>
<dbReference type="GO" id="GO:0005507">
    <property type="term" value="F:copper ion binding"/>
    <property type="evidence" value="ECO:0007669"/>
    <property type="project" value="InterPro"/>
</dbReference>
<keyword evidence="2" id="KW-0186">Copper</keyword>
<dbReference type="InterPro" id="IPR000923">
    <property type="entry name" value="BlueCu_1"/>
</dbReference>
<proteinExistence type="predicted"/>
<evidence type="ECO:0000313" key="4">
    <source>
        <dbReference type="EMBL" id="CAB4721759.1"/>
    </source>
</evidence>
<evidence type="ECO:0000259" key="3">
    <source>
        <dbReference type="Pfam" id="PF00127"/>
    </source>
</evidence>
<sequence length="222" mass="23201">MKIGWALGAAVGVFLVANAPMNSGASDYQGEARIDNGAVVVDIGDNYFSPKTISVPAGVKVKWNNVGRSTHNVTPDSGKSFGASLLAGESYTVAFSTPGTYAYYCTLHGAPGIAQYGTVVARAVSEIAKATIKTKSVSPNRTVVSVGEYLEWSNKTKTRQRVSFTPAAQSADSDLAVRSTVLAAGESSKVRFTDAGTYKYQVKSVGTKSRTNTGVVVATAID</sequence>
<protein>
    <submittedName>
        <fullName evidence="4">Unannotated protein</fullName>
    </submittedName>
</protein>
<dbReference type="InterPro" id="IPR052721">
    <property type="entry name" value="ET_Amicyanin"/>
</dbReference>
<keyword evidence="1" id="KW-0479">Metal-binding</keyword>
<dbReference type="InterPro" id="IPR008972">
    <property type="entry name" value="Cupredoxin"/>
</dbReference>
<name>A0A6J6RFA2_9ZZZZ</name>
<evidence type="ECO:0000256" key="2">
    <source>
        <dbReference type="ARBA" id="ARBA00023008"/>
    </source>
</evidence>
<dbReference type="AlphaFoldDB" id="A0A6J6RFA2"/>
<dbReference type="EMBL" id="CAEZYK010000029">
    <property type="protein sequence ID" value="CAB4721759.1"/>
    <property type="molecule type" value="Genomic_DNA"/>
</dbReference>
<gene>
    <name evidence="4" type="ORF">UFOPK2683_00673</name>
</gene>